<sequence>MILTSFFCIYTMEFSCALTMDFSLTLRNIFTIYKITFFLSSLML</sequence>
<keyword evidence="2" id="KW-1185">Reference proteome</keyword>
<organism evidence="1 2">
    <name type="scientific">Candidatus Omnitrophus magneticus</name>
    <dbReference type="NCBI Taxonomy" id="1609969"/>
    <lineage>
        <taxon>Bacteria</taxon>
        <taxon>Pseudomonadati</taxon>
        <taxon>Candidatus Omnitrophota</taxon>
        <taxon>Candidatus Omnitrophus</taxon>
    </lineage>
</organism>
<proteinExistence type="predicted"/>
<evidence type="ECO:0000313" key="1">
    <source>
        <dbReference type="EMBL" id="KJJ83898.1"/>
    </source>
</evidence>
<gene>
    <name evidence="1" type="ORF">OMAG_002238</name>
</gene>
<dbReference type="AlphaFoldDB" id="A0A0F0CKQ6"/>
<comment type="caution">
    <text evidence="1">The sequence shown here is derived from an EMBL/GenBank/DDBJ whole genome shotgun (WGS) entry which is preliminary data.</text>
</comment>
<name>A0A0F0CKQ6_9BACT</name>
<protein>
    <submittedName>
        <fullName evidence="1">Uncharacterized protein</fullName>
    </submittedName>
</protein>
<reference evidence="1 2" key="1">
    <citation type="submission" date="2015-02" db="EMBL/GenBank/DDBJ databases">
        <title>Single-cell genomics of uncultivated deep-branching MTB reveals a conserved set of magnetosome genes.</title>
        <authorList>
            <person name="Kolinko S."/>
            <person name="Richter M."/>
            <person name="Glockner F.O."/>
            <person name="Brachmann A."/>
            <person name="Schuler D."/>
        </authorList>
    </citation>
    <scope>NUCLEOTIDE SEQUENCE [LARGE SCALE GENOMIC DNA]</scope>
    <source>
        <strain evidence="1">SKK-01</strain>
    </source>
</reference>
<dbReference type="EMBL" id="JYNY01000455">
    <property type="protein sequence ID" value="KJJ83898.1"/>
    <property type="molecule type" value="Genomic_DNA"/>
</dbReference>
<dbReference type="Proteomes" id="UP000033428">
    <property type="component" value="Unassembled WGS sequence"/>
</dbReference>
<evidence type="ECO:0000313" key="2">
    <source>
        <dbReference type="Proteomes" id="UP000033428"/>
    </source>
</evidence>
<accession>A0A0F0CKQ6</accession>